<comment type="caution">
    <text evidence="2">The sequence shown here is derived from an EMBL/GenBank/DDBJ whole genome shotgun (WGS) entry which is preliminary data.</text>
</comment>
<name>A0A849I2C3_9HYPH</name>
<keyword evidence="3" id="KW-1185">Reference proteome</keyword>
<feature type="region of interest" description="Disordered" evidence="1">
    <location>
        <begin position="1"/>
        <end position="26"/>
    </location>
</feature>
<evidence type="ECO:0000313" key="2">
    <source>
        <dbReference type="EMBL" id="NNM71498.1"/>
    </source>
</evidence>
<dbReference type="AlphaFoldDB" id="A0A849I2C3"/>
<proteinExistence type="predicted"/>
<organism evidence="2 3">
    <name type="scientific">Enterovirga aerilata</name>
    <dbReference type="NCBI Taxonomy" id="2730920"/>
    <lineage>
        <taxon>Bacteria</taxon>
        <taxon>Pseudomonadati</taxon>
        <taxon>Pseudomonadota</taxon>
        <taxon>Alphaproteobacteria</taxon>
        <taxon>Hyphomicrobiales</taxon>
        <taxon>Methylobacteriaceae</taxon>
        <taxon>Enterovirga</taxon>
    </lineage>
</organism>
<dbReference type="RefSeq" id="WP_171216951.1">
    <property type="nucleotide sequence ID" value="NZ_JABEPP010000001.1"/>
</dbReference>
<evidence type="ECO:0000256" key="1">
    <source>
        <dbReference type="SAM" id="MobiDB-lite"/>
    </source>
</evidence>
<protein>
    <submittedName>
        <fullName evidence="2">Uncharacterized protein</fullName>
    </submittedName>
</protein>
<evidence type="ECO:0000313" key="3">
    <source>
        <dbReference type="Proteomes" id="UP000564885"/>
    </source>
</evidence>
<dbReference type="EMBL" id="JABEPP010000001">
    <property type="protein sequence ID" value="NNM71498.1"/>
    <property type="molecule type" value="Genomic_DNA"/>
</dbReference>
<accession>A0A849I2C3</accession>
<dbReference type="Proteomes" id="UP000564885">
    <property type="component" value="Unassembled WGS sequence"/>
</dbReference>
<sequence>MSGETGVVPSPARPAGFAGGRRPRPPLAEALAHPAEFYASPREVACDPDLWPDEKRALLLSWARDALAIEQLAKGGLPAEIAAESRADAVIDALAAGEYRAALETIRGERRRAFRRRAG</sequence>
<gene>
    <name evidence="2" type="ORF">HJG44_03680</name>
</gene>
<reference evidence="2 3" key="1">
    <citation type="submission" date="2020-04" db="EMBL/GenBank/DDBJ databases">
        <title>Enterovirga sp. isolate from soil.</title>
        <authorList>
            <person name="Chea S."/>
            <person name="Kim D.-U."/>
        </authorList>
    </citation>
    <scope>NUCLEOTIDE SEQUENCE [LARGE SCALE GENOMIC DNA]</scope>
    <source>
        <strain evidence="2 3">DB1703</strain>
    </source>
</reference>